<feature type="domain" description="DUF218" evidence="1">
    <location>
        <begin position="36"/>
        <end position="205"/>
    </location>
</feature>
<accession>A0ABP0IIV5</accession>
<dbReference type="PANTHER" id="PTHR30336">
    <property type="entry name" value="INNER MEMBRANE PROTEIN, PROBABLE PERMEASE"/>
    <property type="match status" value="1"/>
</dbReference>
<dbReference type="CDD" id="cd06259">
    <property type="entry name" value="YdcF-like"/>
    <property type="match status" value="1"/>
</dbReference>
<dbReference type="PANTHER" id="PTHR30336:SF20">
    <property type="entry name" value="DUF218 DOMAIN-CONTAINING PROTEIN"/>
    <property type="match status" value="1"/>
</dbReference>
<proteinExistence type="predicted"/>
<dbReference type="EMBL" id="CAXAMN010003036">
    <property type="protein sequence ID" value="CAK9002538.1"/>
    <property type="molecule type" value="Genomic_DNA"/>
</dbReference>
<sequence length="215" mass="24266">MEMLKAAAAIAFLLVLPGLPWLIISQLQFPVAEDCEAIIILGYEIDWISGDVLPGGLLEARLQLAQRTAEQSRPRWLILSGGVGQKGEEFAANSEAVAMQRWLQGKAVCWDEVLLEDASQSTRTNAIQSLDLLQKMAGEHFPEQVCVATNAFHRFRAWRSFLHVQLEAKIPTKFTIKMLHEASRTLPRSSLEAEECFQAWQELLGILLYFVRCWL</sequence>
<evidence type="ECO:0000259" key="1">
    <source>
        <dbReference type="Pfam" id="PF02698"/>
    </source>
</evidence>
<gene>
    <name evidence="2" type="ORF">CCMP2556_LOCUS6894</name>
</gene>
<protein>
    <recommendedName>
        <fullName evidence="1">DUF218 domain-containing protein</fullName>
    </recommendedName>
</protein>
<name>A0ABP0IIV5_9DINO</name>
<dbReference type="Gene3D" id="3.40.50.620">
    <property type="entry name" value="HUPs"/>
    <property type="match status" value="1"/>
</dbReference>
<evidence type="ECO:0000313" key="2">
    <source>
        <dbReference type="EMBL" id="CAK9002538.1"/>
    </source>
</evidence>
<dbReference type="Proteomes" id="UP001642484">
    <property type="component" value="Unassembled WGS sequence"/>
</dbReference>
<reference evidence="2 3" key="1">
    <citation type="submission" date="2024-02" db="EMBL/GenBank/DDBJ databases">
        <authorList>
            <person name="Chen Y."/>
            <person name="Shah S."/>
            <person name="Dougan E. K."/>
            <person name="Thang M."/>
            <person name="Chan C."/>
        </authorList>
    </citation>
    <scope>NUCLEOTIDE SEQUENCE [LARGE SCALE GENOMIC DNA]</scope>
</reference>
<dbReference type="InterPro" id="IPR051599">
    <property type="entry name" value="Cell_Envelope_Assoc"/>
</dbReference>
<dbReference type="InterPro" id="IPR003848">
    <property type="entry name" value="DUF218"/>
</dbReference>
<comment type="caution">
    <text evidence="2">The sequence shown here is derived from an EMBL/GenBank/DDBJ whole genome shotgun (WGS) entry which is preliminary data.</text>
</comment>
<keyword evidence="3" id="KW-1185">Reference proteome</keyword>
<dbReference type="InterPro" id="IPR014729">
    <property type="entry name" value="Rossmann-like_a/b/a_fold"/>
</dbReference>
<organism evidence="2 3">
    <name type="scientific">Durusdinium trenchii</name>
    <dbReference type="NCBI Taxonomy" id="1381693"/>
    <lineage>
        <taxon>Eukaryota</taxon>
        <taxon>Sar</taxon>
        <taxon>Alveolata</taxon>
        <taxon>Dinophyceae</taxon>
        <taxon>Suessiales</taxon>
        <taxon>Symbiodiniaceae</taxon>
        <taxon>Durusdinium</taxon>
    </lineage>
</organism>
<dbReference type="Pfam" id="PF02698">
    <property type="entry name" value="DUF218"/>
    <property type="match status" value="1"/>
</dbReference>
<evidence type="ECO:0000313" key="3">
    <source>
        <dbReference type="Proteomes" id="UP001642484"/>
    </source>
</evidence>